<gene>
    <name evidence="7" type="ORF">MSPICULIGERA_LOCUS21967</name>
</gene>
<sequence>MLENIRAYMAAQELDPVDTSMFTGRPSDYKPLDGEHLLSLLDNLDAKKQEHPDAMADEAFDLETKTALAPPEVVTSVDPEAEAKGDQAPVDAQSSPNLKAMAEGKDAEAMQLEEVKPVVDESKEENPYKACERQASIKSLKEGKEEEEDVMQLRVYRRRWLILLIVALLNNTNTISWIAYAPVSNHVNTFFGGPWAGRFSLVYMAVTIPVGFVAMYLSGRLGLRSAILIAGWANGIGAFIRFAASFLANPSRVYVALIGQGIAAIAYPFIMFLPTKVAGAWFPDTERGLATTIGVMANPLGVFLPSLISPAMVTQASHVVYLNAFTFFPSIGAAILATLFVNRSEPKIPPTFSAAQKPMDFVSGMKACFTNGPYLVLLFVMSGGIGMFNCLYTVLSELLCPSGYSNTFAGICSALMIVGGLVGATCSGIIVDRTKRYAETIKIAMGVAVIFGLIFLQLTLRADLKLWIIPTVLAFGIMGLATYPTSTGLIVLVGQVQSIIYVMMMRKLYRPLGVDRENVQVCRTSATDLDNVPNDATISIMVFSAVAFVLAVVLIAFFRPIYRRMEAENTNRARGDKEKELALEEKKIHSLPDENTVVKPLKE</sequence>
<keyword evidence="3 6" id="KW-1133">Transmembrane helix</keyword>
<evidence type="ECO:0000256" key="5">
    <source>
        <dbReference type="SAM" id="MobiDB-lite"/>
    </source>
</evidence>
<feature type="transmembrane region" description="Helical" evidence="6">
    <location>
        <begin position="160"/>
        <end position="180"/>
    </location>
</feature>
<feature type="transmembrane region" description="Helical" evidence="6">
    <location>
        <begin position="320"/>
        <end position="341"/>
    </location>
</feature>
<feature type="region of interest" description="Disordered" evidence="5">
    <location>
        <begin position="76"/>
        <end position="95"/>
    </location>
</feature>
<comment type="subcellular location">
    <subcellularLocation>
        <location evidence="1">Membrane</location>
        <topology evidence="1">Multi-pass membrane protein</topology>
    </subcellularLocation>
</comment>
<organism evidence="7 8">
    <name type="scientific">Mesorhabditis spiculigera</name>
    <dbReference type="NCBI Taxonomy" id="96644"/>
    <lineage>
        <taxon>Eukaryota</taxon>
        <taxon>Metazoa</taxon>
        <taxon>Ecdysozoa</taxon>
        <taxon>Nematoda</taxon>
        <taxon>Chromadorea</taxon>
        <taxon>Rhabditida</taxon>
        <taxon>Rhabditina</taxon>
        <taxon>Rhabditomorpha</taxon>
        <taxon>Rhabditoidea</taxon>
        <taxon>Rhabditidae</taxon>
        <taxon>Mesorhabditinae</taxon>
        <taxon>Mesorhabditis</taxon>
    </lineage>
</organism>
<keyword evidence="4 6" id="KW-0472">Membrane</keyword>
<feature type="transmembrane region" description="Helical" evidence="6">
    <location>
        <begin position="443"/>
        <end position="460"/>
    </location>
</feature>
<evidence type="ECO:0000256" key="6">
    <source>
        <dbReference type="SAM" id="Phobius"/>
    </source>
</evidence>
<keyword evidence="8" id="KW-1185">Reference proteome</keyword>
<feature type="transmembrane region" description="Helical" evidence="6">
    <location>
        <begin position="374"/>
        <end position="395"/>
    </location>
</feature>
<dbReference type="GO" id="GO:0016020">
    <property type="term" value="C:membrane"/>
    <property type="evidence" value="ECO:0007669"/>
    <property type="project" value="UniProtKB-SubCell"/>
</dbReference>
<feature type="transmembrane region" description="Helical" evidence="6">
    <location>
        <begin position="253"/>
        <end position="275"/>
    </location>
</feature>
<accession>A0AA36DCV1</accession>
<feature type="transmembrane region" description="Helical" evidence="6">
    <location>
        <begin position="490"/>
        <end position="509"/>
    </location>
</feature>
<keyword evidence="2 6" id="KW-0812">Transmembrane</keyword>
<dbReference type="InterPro" id="IPR049680">
    <property type="entry name" value="FLVCR1-2_SLC49-like"/>
</dbReference>
<dbReference type="Proteomes" id="UP001177023">
    <property type="component" value="Unassembled WGS sequence"/>
</dbReference>
<dbReference type="Gene3D" id="1.20.1250.20">
    <property type="entry name" value="MFS general substrate transporter like domains"/>
    <property type="match status" value="1"/>
</dbReference>
<evidence type="ECO:0000256" key="3">
    <source>
        <dbReference type="ARBA" id="ARBA00022989"/>
    </source>
</evidence>
<feature type="transmembrane region" description="Helical" evidence="6">
    <location>
        <begin position="466"/>
        <end position="483"/>
    </location>
</feature>
<proteinExistence type="predicted"/>
<reference evidence="7" key="1">
    <citation type="submission" date="2023-06" db="EMBL/GenBank/DDBJ databases">
        <authorList>
            <person name="Delattre M."/>
        </authorList>
    </citation>
    <scope>NUCLEOTIDE SEQUENCE</scope>
    <source>
        <strain evidence="7">AF72</strain>
    </source>
</reference>
<dbReference type="EMBL" id="CATQJA010002665">
    <property type="protein sequence ID" value="CAJ0583899.1"/>
    <property type="molecule type" value="Genomic_DNA"/>
</dbReference>
<feature type="transmembrane region" description="Helical" evidence="6">
    <location>
        <begin position="538"/>
        <end position="558"/>
    </location>
</feature>
<feature type="transmembrane region" description="Helical" evidence="6">
    <location>
        <begin position="226"/>
        <end position="247"/>
    </location>
</feature>
<evidence type="ECO:0000256" key="2">
    <source>
        <dbReference type="ARBA" id="ARBA00022692"/>
    </source>
</evidence>
<dbReference type="AlphaFoldDB" id="A0AA36DCV1"/>
<name>A0AA36DCV1_9BILA</name>
<dbReference type="GO" id="GO:0022857">
    <property type="term" value="F:transmembrane transporter activity"/>
    <property type="evidence" value="ECO:0007669"/>
    <property type="project" value="InterPro"/>
</dbReference>
<dbReference type="SUPFAM" id="SSF103473">
    <property type="entry name" value="MFS general substrate transporter"/>
    <property type="match status" value="1"/>
</dbReference>
<dbReference type="Pfam" id="PF07690">
    <property type="entry name" value="MFS_1"/>
    <property type="match status" value="1"/>
</dbReference>
<evidence type="ECO:0000313" key="8">
    <source>
        <dbReference type="Proteomes" id="UP001177023"/>
    </source>
</evidence>
<feature type="transmembrane region" description="Helical" evidence="6">
    <location>
        <begin position="287"/>
        <end position="308"/>
    </location>
</feature>
<comment type="caution">
    <text evidence="7">The sequence shown here is derived from an EMBL/GenBank/DDBJ whole genome shotgun (WGS) entry which is preliminary data.</text>
</comment>
<dbReference type="PANTHER" id="PTHR10924">
    <property type="entry name" value="MAJOR FACILITATOR SUPERFAMILY PROTEIN-RELATED"/>
    <property type="match status" value="1"/>
</dbReference>
<feature type="non-terminal residue" evidence="7">
    <location>
        <position position="603"/>
    </location>
</feature>
<evidence type="ECO:0000256" key="4">
    <source>
        <dbReference type="ARBA" id="ARBA00023136"/>
    </source>
</evidence>
<protein>
    <submittedName>
        <fullName evidence="7">Uncharacterized protein</fullName>
    </submittedName>
</protein>
<dbReference type="InterPro" id="IPR011701">
    <property type="entry name" value="MFS"/>
</dbReference>
<feature type="transmembrane region" description="Helical" evidence="6">
    <location>
        <begin position="407"/>
        <end position="431"/>
    </location>
</feature>
<dbReference type="CDD" id="cd17399">
    <property type="entry name" value="MFS_MFSD7"/>
    <property type="match status" value="1"/>
</dbReference>
<feature type="transmembrane region" description="Helical" evidence="6">
    <location>
        <begin position="200"/>
        <end position="219"/>
    </location>
</feature>
<dbReference type="PANTHER" id="PTHR10924:SF6">
    <property type="entry name" value="SOLUTE CARRIER FAMILY 49 MEMBER A3"/>
    <property type="match status" value="1"/>
</dbReference>
<evidence type="ECO:0000313" key="7">
    <source>
        <dbReference type="EMBL" id="CAJ0583899.1"/>
    </source>
</evidence>
<evidence type="ECO:0000256" key="1">
    <source>
        <dbReference type="ARBA" id="ARBA00004141"/>
    </source>
</evidence>
<dbReference type="InterPro" id="IPR036259">
    <property type="entry name" value="MFS_trans_sf"/>
</dbReference>